<dbReference type="Proteomes" id="UP000658754">
    <property type="component" value="Unassembled WGS sequence"/>
</dbReference>
<dbReference type="EMBL" id="BMKV01000001">
    <property type="protein sequence ID" value="GGI69393.1"/>
    <property type="molecule type" value="Genomic_DNA"/>
</dbReference>
<protein>
    <submittedName>
        <fullName evidence="1">Uncharacterized protein</fullName>
    </submittedName>
</protein>
<evidence type="ECO:0000313" key="2">
    <source>
        <dbReference type="Proteomes" id="UP000658754"/>
    </source>
</evidence>
<organism evidence="1 2">
    <name type="scientific">Pseudarthrobacter scleromae</name>
    <dbReference type="NCBI Taxonomy" id="158897"/>
    <lineage>
        <taxon>Bacteria</taxon>
        <taxon>Bacillati</taxon>
        <taxon>Actinomycetota</taxon>
        <taxon>Actinomycetes</taxon>
        <taxon>Micrococcales</taxon>
        <taxon>Micrococcaceae</taxon>
        <taxon>Pseudarthrobacter</taxon>
    </lineage>
</organism>
<proteinExistence type="predicted"/>
<gene>
    <name evidence="1" type="ORF">GCM10007175_02630</name>
</gene>
<keyword evidence="2" id="KW-1185">Reference proteome</keyword>
<accession>A0ABQ2CAX2</accession>
<evidence type="ECO:0000313" key="1">
    <source>
        <dbReference type="EMBL" id="GGI69393.1"/>
    </source>
</evidence>
<sequence length="159" mass="17792">MLRTPLPAARVRSRHAHIVSPRRFWRDLGWHPCRKTLDPFLVRGPHSEDAQGTEGTHAVLRFLAAAGTAVFQHSEISKVGASVMNIEKLWDRLEPGTRKWLVDNPGCRILPRTVVAAIAKATGEELEQDRHGETVLSPSDCEFIRTASRLQEANNQMSP</sequence>
<name>A0ABQ2CAX2_9MICC</name>
<comment type="caution">
    <text evidence="1">The sequence shown here is derived from an EMBL/GenBank/DDBJ whole genome shotgun (WGS) entry which is preliminary data.</text>
</comment>
<reference evidence="2" key="1">
    <citation type="journal article" date="2019" name="Int. J. Syst. Evol. Microbiol.">
        <title>The Global Catalogue of Microorganisms (GCM) 10K type strain sequencing project: providing services to taxonomists for standard genome sequencing and annotation.</title>
        <authorList>
            <consortium name="The Broad Institute Genomics Platform"/>
            <consortium name="The Broad Institute Genome Sequencing Center for Infectious Disease"/>
            <person name="Wu L."/>
            <person name="Ma J."/>
        </authorList>
    </citation>
    <scope>NUCLEOTIDE SEQUENCE [LARGE SCALE GENOMIC DNA]</scope>
    <source>
        <strain evidence="2">CGMCC 1.3601</strain>
    </source>
</reference>